<feature type="region of interest" description="Disordered" evidence="1">
    <location>
        <begin position="1"/>
        <end position="29"/>
    </location>
</feature>
<name>A0A9X1L8J7_9PROT</name>
<sequence length="413" mass="43819">MSSPAHAPSPENPAMAHLPARTGRRPGGSPSRPLLLLHRWAGLLLGLVLAVIGATGSILSFQREIGAALNPALFHASGPADPAIGFAAIRRLAEARGQAIGSIRPPDTVWPVWVVSPPRGARGTLTAHYDPTTGTLLGERDPRRSVIGVTRELHDTLLLRDHGGRQAVGWLGVATLLFCATGIWLWWPRTGGLGRALVTLRRRPALLLHLDLHRVVGIWMAAVLAVVAFSGIAIIFPGWFRPLLGIEAPAPAPQRPGPAGRGEAREAPRQDRPGAPVGPDADVIAAMVLTHLPGQEVTGVTPPARPGQPWSVTLRPLGTDPEIRGRTMLSLDATSGAVLQERGPRTRGAAGEALAQQRWLHGGALLGMPGRVVVFLSGLAMPLFFVTGLAAWLLRRRNRRRLRAAAFLSGSPA</sequence>
<gene>
    <name evidence="3" type="ORF">LHA35_01345</name>
</gene>
<dbReference type="Pfam" id="PF03929">
    <property type="entry name" value="PepSY_TM"/>
    <property type="match status" value="1"/>
</dbReference>
<keyword evidence="2" id="KW-1133">Transmembrane helix</keyword>
<keyword evidence="4" id="KW-1185">Reference proteome</keyword>
<evidence type="ECO:0000313" key="3">
    <source>
        <dbReference type="EMBL" id="MCB4820375.1"/>
    </source>
</evidence>
<evidence type="ECO:0000313" key="4">
    <source>
        <dbReference type="Proteomes" id="UP001139311"/>
    </source>
</evidence>
<feature type="region of interest" description="Disordered" evidence="1">
    <location>
        <begin position="251"/>
        <end position="277"/>
    </location>
</feature>
<feature type="transmembrane region" description="Helical" evidence="2">
    <location>
        <begin position="216"/>
        <end position="240"/>
    </location>
</feature>
<dbReference type="Proteomes" id="UP001139311">
    <property type="component" value="Unassembled WGS sequence"/>
</dbReference>
<evidence type="ECO:0000256" key="2">
    <source>
        <dbReference type="SAM" id="Phobius"/>
    </source>
</evidence>
<feature type="transmembrane region" description="Helical" evidence="2">
    <location>
        <begin position="167"/>
        <end position="187"/>
    </location>
</feature>
<organism evidence="3 4">
    <name type="scientific">Roseicella aerolata</name>
    <dbReference type="NCBI Taxonomy" id="2883479"/>
    <lineage>
        <taxon>Bacteria</taxon>
        <taxon>Pseudomonadati</taxon>
        <taxon>Pseudomonadota</taxon>
        <taxon>Alphaproteobacteria</taxon>
        <taxon>Acetobacterales</taxon>
        <taxon>Roseomonadaceae</taxon>
        <taxon>Roseicella</taxon>
    </lineage>
</organism>
<dbReference type="AlphaFoldDB" id="A0A9X1L8J7"/>
<proteinExistence type="predicted"/>
<evidence type="ECO:0000256" key="1">
    <source>
        <dbReference type="SAM" id="MobiDB-lite"/>
    </source>
</evidence>
<dbReference type="InterPro" id="IPR005625">
    <property type="entry name" value="PepSY-ass_TM"/>
</dbReference>
<dbReference type="RefSeq" id="WP_226603538.1">
    <property type="nucleotide sequence ID" value="NZ_JAJAQI010000002.1"/>
</dbReference>
<feature type="transmembrane region" description="Helical" evidence="2">
    <location>
        <begin position="372"/>
        <end position="394"/>
    </location>
</feature>
<dbReference type="PANTHER" id="PTHR34219">
    <property type="entry name" value="IRON-REGULATED INNER MEMBRANE PROTEIN-RELATED"/>
    <property type="match status" value="1"/>
</dbReference>
<feature type="compositionally biased region" description="Basic and acidic residues" evidence="1">
    <location>
        <begin position="262"/>
        <end position="272"/>
    </location>
</feature>
<accession>A0A9X1L8J7</accession>
<protein>
    <submittedName>
        <fullName evidence="3">PepSY domain-containing protein</fullName>
    </submittedName>
</protein>
<feature type="transmembrane region" description="Helical" evidence="2">
    <location>
        <begin position="40"/>
        <end position="61"/>
    </location>
</feature>
<dbReference type="EMBL" id="JAJAQI010000002">
    <property type="protein sequence ID" value="MCB4820375.1"/>
    <property type="molecule type" value="Genomic_DNA"/>
</dbReference>
<keyword evidence="2" id="KW-0472">Membrane</keyword>
<reference evidence="3" key="1">
    <citation type="submission" date="2021-10" db="EMBL/GenBank/DDBJ databases">
        <title>Roseicella aerolatum sp. nov., isolated from aerosols of e-waste dismantling site.</title>
        <authorList>
            <person name="Qin T."/>
        </authorList>
    </citation>
    <scope>NUCLEOTIDE SEQUENCE</scope>
    <source>
        <strain evidence="3">GB24</strain>
    </source>
</reference>
<comment type="caution">
    <text evidence="3">The sequence shown here is derived from an EMBL/GenBank/DDBJ whole genome shotgun (WGS) entry which is preliminary data.</text>
</comment>
<keyword evidence="2" id="KW-0812">Transmembrane</keyword>